<organism evidence="1">
    <name type="scientific">marine metagenome</name>
    <dbReference type="NCBI Taxonomy" id="408172"/>
    <lineage>
        <taxon>unclassified sequences</taxon>
        <taxon>metagenomes</taxon>
        <taxon>ecological metagenomes</taxon>
    </lineage>
</organism>
<dbReference type="EMBL" id="UINC01150092">
    <property type="protein sequence ID" value="SVD42955.1"/>
    <property type="molecule type" value="Genomic_DNA"/>
</dbReference>
<protein>
    <submittedName>
        <fullName evidence="1">Uncharacterized protein</fullName>
    </submittedName>
</protein>
<proteinExistence type="predicted"/>
<gene>
    <name evidence="1" type="ORF">METZ01_LOCUS395809</name>
</gene>
<evidence type="ECO:0000313" key="1">
    <source>
        <dbReference type="EMBL" id="SVD42955.1"/>
    </source>
</evidence>
<dbReference type="AlphaFoldDB" id="A0A382VA89"/>
<name>A0A382VA89_9ZZZZ</name>
<feature type="non-terminal residue" evidence="1">
    <location>
        <position position="23"/>
    </location>
</feature>
<sequence length="23" mass="2686">MQANPLVYLIDASIYIFRARFSP</sequence>
<reference evidence="1" key="1">
    <citation type="submission" date="2018-05" db="EMBL/GenBank/DDBJ databases">
        <authorList>
            <person name="Lanie J.A."/>
            <person name="Ng W.-L."/>
            <person name="Kazmierczak K.M."/>
            <person name="Andrzejewski T.M."/>
            <person name="Davidsen T.M."/>
            <person name="Wayne K.J."/>
            <person name="Tettelin H."/>
            <person name="Glass J.I."/>
            <person name="Rusch D."/>
            <person name="Podicherti R."/>
            <person name="Tsui H.-C.T."/>
            <person name="Winkler M.E."/>
        </authorList>
    </citation>
    <scope>NUCLEOTIDE SEQUENCE</scope>
</reference>
<accession>A0A382VA89</accession>